<dbReference type="Gene3D" id="3.20.20.140">
    <property type="entry name" value="Metal-dependent hydrolases"/>
    <property type="match status" value="1"/>
</dbReference>
<dbReference type="GO" id="GO:0016831">
    <property type="term" value="F:carboxy-lyase activity"/>
    <property type="evidence" value="ECO:0007669"/>
    <property type="project" value="InterPro"/>
</dbReference>
<dbReference type="GO" id="GO:0016787">
    <property type="term" value="F:hydrolase activity"/>
    <property type="evidence" value="ECO:0007669"/>
    <property type="project" value="UniProtKB-KW"/>
</dbReference>
<dbReference type="Proteomes" id="UP000298003">
    <property type="component" value="Unassembled WGS sequence"/>
</dbReference>
<dbReference type="InterPro" id="IPR032465">
    <property type="entry name" value="ACMSD"/>
</dbReference>
<organism evidence="2 3">
    <name type="scientific">Cellulosimicrobium funkei</name>
    <dbReference type="NCBI Taxonomy" id="264251"/>
    <lineage>
        <taxon>Bacteria</taxon>
        <taxon>Bacillati</taxon>
        <taxon>Actinomycetota</taxon>
        <taxon>Actinomycetes</taxon>
        <taxon>Micrococcales</taxon>
        <taxon>Promicromonosporaceae</taxon>
        <taxon>Cellulosimicrobium</taxon>
    </lineage>
</organism>
<dbReference type="InterPro" id="IPR032466">
    <property type="entry name" value="Metal_Hydrolase"/>
</dbReference>
<keyword evidence="1" id="KW-0456">Lyase</keyword>
<dbReference type="SUPFAM" id="SSF51556">
    <property type="entry name" value="Metallo-dependent hydrolases"/>
    <property type="match status" value="1"/>
</dbReference>
<dbReference type="PANTHER" id="PTHR21240">
    <property type="entry name" value="2-AMINO-3-CARBOXYLMUCONATE-6-SEMIALDEHYDE DECARBOXYLASE"/>
    <property type="match status" value="1"/>
</dbReference>
<accession>A0A4Y8R7A1</accession>
<dbReference type="AlphaFoldDB" id="A0A4Y8R7A1"/>
<evidence type="ECO:0000313" key="2">
    <source>
        <dbReference type="EMBL" id="TFF17492.1"/>
    </source>
</evidence>
<evidence type="ECO:0000256" key="1">
    <source>
        <dbReference type="ARBA" id="ARBA00023239"/>
    </source>
</evidence>
<dbReference type="GO" id="GO:0019748">
    <property type="term" value="P:secondary metabolic process"/>
    <property type="evidence" value="ECO:0007669"/>
    <property type="project" value="TreeGrafter"/>
</dbReference>
<sequence length="383" mass="42466">MIDSRNIREIWAWTTDARDVIDPLHHAGPPPAPPAPDLRLVDWEPRARVRLPRTDVPRAAVPAVDVHNHLGRWLTADWCAPDVPALLDLLDRTNVRAVVNLDGLWDDELEANLDRYDRAHPGRFLTFCQVDWTALAHVGGEREVQRQLRDAAARGARGLKVWKNLGLTVTGPDGALVAPDDPRVVETLALAGELGLPVLIHVADPKAFFDPPDRYNERVDELTAQPSWSFADRSRFPSFEHLLDAFGRLLAATPGTTYVGAHVGCVAEDLDHVSRLLRAAPNLVVDIAGRLGELGRQPRRFRRLVEDFPNRVLFGTDAFPLSREQLETHFRFLETADEHFAYSPGDPVPPQGRWAISGADLPAHLLPALYAGNACRVLGLDAD</sequence>
<proteinExistence type="predicted"/>
<reference evidence="2 3" key="1">
    <citation type="submission" date="2019-03" db="EMBL/GenBank/DDBJ databases">
        <title>Cellulosimicrobium funkei JCM14302 Assembly.</title>
        <authorList>
            <person name="Dou T."/>
        </authorList>
    </citation>
    <scope>NUCLEOTIDE SEQUENCE [LARGE SCALE GENOMIC DNA]</scope>
    <source>
        <strain evidence="2 3">JCM 14302</strain>
    </source>
</reference>
<name>A0A4Y8R7A1_9MICO</name>
<gene>
    <name evidence="2" type="ORF">E1O70_01535</name>
</gene>
<dbReference type="GO" id="GO:0005737">
    <property type="term" value="C:cytoplasm"/>
    <property type="evidence" value="ECO:0007669"/>
    <property type="project" value="TreeGrafter"/>
</dbReference>
<protein>
    <submittedName>
        <fullName evidence="2">Amidohydrolase</fullName>
    </submittedName>
</protein>
<comment type="caution">
    <text evidence="2">The sequence shown here is derived from an EMBL/GenBank/DDBJ whole genome shotgun (WGS) entry which is preliminary data.</text>
</comment>
<keyword evidence="2" id="KW-0378">Hydrolase</keyword>
<keyword evidence="3" id="KW-1185">Reference proteome</keyword>
<evidence type="ECO:0000313" key="3">
    <source>
        <dbReference type="Proteomes" id="UP000298003"/>
    </source>
</evidence>
<dbReference type="PANTHER" id="PTHR21240:SF28">
    <property type="entry name" value="ISO-OROTATE DECARBOXYLASE (EUROFUNG)"/>
    <property type="match status" value="1"/>
</dbReference>
<dbReference type="EMBL" id="SOZH01000001">
    <property type="protein sequence ID" value="TFF17492.1"/>
    <property type="molecule type" value="Genomic_DNA"/>
</dbReference>